<sequence length="389" mass="44734">PMIFQQSQAVSAPSRYKPPQLFNQNIQYQNRKDWKTPSTPPIIRLQPLQPRYSIKKLVNPKKRYIYHLFRGGFENAHPRNLGPLDRRILEALDNFMFELRKGRETKDGNKECEALVYYQKPVDPNQYETRTSGICRRNDNEVETIVNDANSRLPELEFDDLVLDLIDEYLVEESVVEVEKEDIQEPSNDKIDVNNDVTKSEKESDINEIGVESQALPYDQKPVEAAETSLVSGTIEPGFKRRVEMKNGFPVDHRKTVKMDGVTKTELDELKQKEKMKIENVPEDVEGEKPSASAIKEERVALDLNPIEDICYETKDREDLDNNHQQSLNMDIRMTNNLEKDVGNSGSSGAAVMYKISNDKDGKEQNEKKVVIRDAHLTLYCHPNKPLSI</sequence>
<reference evidence="1 2" key="1">
    <citation type="submission" date="2021-06" db="EMBL/GenBank/DDBJ databases">
        <authorList>
            <person name="Kallberg Y."/>
            <person name="Tangrot J."/>
            <person name="Rosling A."/>
        </authorList>
    </citation>
    <scope>NUCLEOTIDE SEQUENCE [LARGE SCALE GENOMIC DNA]</scope>
    <source>
        <strain evidence="1 2">120-4 pot B 10/14</strain>
    </source>
</reference>
<dbReference type="Proteomes" id="UP000789901">
    <property type="component" value="Unassembled WGS sequence"/>
</dbReference>
<evidence type="ECO:0000313" key="2">
    <source>
        <dbReference type="Proteomes" id="UP000789901"/>
    </source>
</evidence>
<dbReference type="EMBL" id="CAJVQB010035598">
    <property type="protein sequence ID" value="CAG8822759.1"/>
    <property type="molecule type" value="Genomic_DNA"/>
</dbReference>
<keyword evidence="2" id="KW-1185">Reference proteome</keyword>
<comment type="caution">
    <text evidence="1">The sequence shown here is derived from an EMBL/GenBank/DDBJ whole genome shotgun (WGS) entry which is preliminary data.</text>
</comment>
<accession>A0ABN7WA58</accession>
<organism evidence="1 2">
    <name type="scientific">Gigaspora margarita</name>
    <dbReference type="NCBI Taxonomy" id="4874"/>
    <lineage>
        <taxon>Eukaryota</taxon>
        <taxon>Fungi</taxon>
        <taxon>Fungi incertae sedis</taxon>
        <taxon>Mucoromycota</taxon>
        <taxon>Glomeromycotina</taxon>
        <taxon>Glomeromycetes</taxon>
        <taxon>Diversisporales</taxon>
        <taxon>Gigasporaceae</taxon>
        <taxon>Gigaspora</taxon>
    </lineage>
</organism>
<evidence type="ECO:0000313" key="1">
    <source>
        <dbReference type="EMBL" id="CAG8822759.1"/>
    </source>
</evidence>
<feature type="non-terminal residue" evidence="1">
    <location>
        <position position="1"/>
    </location>
</feature>
<name>A0ABN7WA58_GIGMA</name>
<protein>
    <submittedName>
        <fullName evidence="1">44134_t:CDS:1</fullName>
    </submittedName>
</protein>
<gene>
    <name evidence="1" type="ORF">GMARGA_LOCUS28170</name>
</gene>
<feature type="non-terminal residue" evidence="1">
    <location>
        <position position="389"/>
    </location>
</feature>
<proteinExistence type="predicted"/>